<name>A0A101CHP3_9FLAO</name>
<evidence type="ECO:0000313" key="1">
    <source>
        <dbReference type="EMBL" id="KUJ56438.1"/>
    </source>
</evidence>
<dbReference type="RefSeq" id="WP_059136402.1">
    <property type="nucleotide sequence ID" value="NZ_LMAI01000004.1"/>
</dbReference>
<reference evidence="1 2" key="1">
    <citation type="submission" date="2015-10" db="EMBL/GenBank/DDBJ databases">
        <title>Genome sequence of Chryseobacterium greenlandense.</title>
        <authorList>
            <person name="Newman J."/>
            <person name="Fischer K."/>
            <person name="Miller J."/>
        </authorList>
    </citation>
    <scope>NUCLEOTIDE SEQUENCE [LARGE SCALE GENOMIC DNA]</scope>
    <source>
        <strain evidence="1 2">UMB34</strain>
    </source>
</reference>
<dbReference type="EMBL" id="LMAI01000004">
    <property type="protein sequence ID" value="KUJ56438.1"/>
    <property type="molecule type" value="Genomic_DNA"/>
</dbReference>
<accession>A0A101CHP3</accession>
<sequence>MQKFKRGNLVKIADDLGEGMSHFEKGKEAIILFSYKDLYGGNNDKSYEVVFPDTGTTSAWYKEHQLTLIEEGGEHLIYSAL</sequence>
<comment type="caution">
    <text evidence="1">The sequence shown here is derived from an EMBL/GenBank/DDBJ whole genome shotgun (WGS) entry which is preliminary data.</text>
</comment>
<evidence type="ECO:0000313" key="2">
    <source>
        <dbReference type="Proteomes" id="UP000054388"/>
    </source>
</evidence>
<organism evidence="1 2">
    <name type="scientific">Chryseobacterium aquaticum subsp. greenlandense</name>
    <dbReference type="NCBI Taxonomy" id="345663"/>
    <lineage>
        <taxon>Bacteria</taxon>
        <taxon>Pseudomonadati</taxon>
        <taxon>Bacteroidota</taxon>
        <taxon>Flavobacteriia</taxon>
        <taxon>Flavobacteriales</taxon>
        <taxon>Weeksellaceae</taxon>
        <taxon>Chryseobacterium group</taxon>
        <taxon>Chryseobacterium</taxon>
    </lineage>
</organism>
<dbReference type="AlphaFoldDB" id="A0A101CHP3"/>
<proteinExistence type="predicted"/>
<protein>
    <submittedName>
        <fullName evidence="1">Uncharacterized protein</fullName>
    </submittedName>
</protein>
<dbReference type="Proteomes" id="UP000054388">
    <property type="component" value="Unassembled WGS sequence"/>
</dbReference>
<gene>
    <name evidence="1" type="ORF">AR686_07705</name>
</gene>